<sequence>MLFKSILTSFLNILNQVKFSYLSKTFCLLHGGSENGSLTIETPYNIELRHPIHFGLVARRIYLYKFILVVTIIATSTNINIILLIIILTIIIIVWRRGLEVDAQLSDREV</sequence>
<evidence type="ECO:0000313" key="2">
    <source>
        <dbReference type="EMBL" id="GFS21372.1"/>
    </source>
</evidence>
<feature type="transmembrane region" description="Helical" evidence="1">
    <location>
        <begin position="66"/>
        <end position="95"/>
    </location>
</feature>
<keyword evidence="1" id="KW-1133">Transmembrane helix</keyword>
<evidence type="ECO:0000256" key="1">
    <source>
        <dbReference type="SAM" id="Phobius"/>
    </source>
</evidence>
<keyword evidence="1" id="KW-0472">Membrane</keyword>
<dbReference type="AlphaFoldDB" id="A0AAV4JK57"/>
<comment type="caution">
    <text evidence="2">The sequence shown here is derived from an EMBL/GenBank/DDBJ whole genome shotgun (WGS) entry which is preliminary data.</text>
</comment>
<protein>
    <submittedName>
        <fullName evidence="2">Uncharacterized protein</fullName>
    </submittedName>
</protein>
<evidence type="ECO:0000313" key="3">
    <source>
        <dbReference type="Proteomes" id="UP000762676"/>
    </source>
</evidence>
<keyword evidence="1" id="KW-0812">Transmembrane</keyword>
<dbReference type="Proteomes" id="UP000762676">
    <property type="component" value="Unassembled WGS sequence"/>
</dbReference>
<accession>A0AAV4JK57</accession>
<reference evidence="2 3" key="1">
    <citation type="journal article" date="2021" name="Elife">
        <title>Chloroplast acquisition without the gene transfer in kleptoplastic sea slugs, Plakobranchus ocellatus.</title>
        <authorList>
            <person name="Maeda T."/>
            <person name="Takahashi S."/>
            <person name="Yoshida T."/>
            <person name="Shimamura S."/>
            <person name="Takaki Y."/>
            <person name="Nagai Y."/>
            <person name="Toyoda A."/>
            <person name="Suzuki Y."/>
            <person name="Arimoto A."/>
            <person name="Ishii H."/>
            <person name="Satoh N."/>
            <person name="Nishiyama T."/>
            <person name="Hasebe M."/>
            <person name="Maruyama T."/>
            <person name="Minagawa J."/>
            <person name="Obokata J."/>
            <person name="Shigenobu S."/>
        </authorList>
    </citation>
    <scope>NUCLEOTIDE SEQUENCE [LARGE SCALE GENOMIC DNA]</scope>
</reference>
<dbReference type="EMBL" id="BMAT01006870">
    <property type="protein sequence ID" value="GFS21372.1"/>
    <property type="molecule type" value="Genomic_DNA"/>
</dbReference>
<name>A0AAV4JK57_9GAST</name>
<organism evidence="2 3">
    <name type="scientific">Elysia marginata</name>
    <dbReference type="NCBI Taxonomy" id="1093978"/>
    <lineage>
        <taxon>Eukaryota</taxon>
        <taxon>Metazoa</taxon>
        <taxon>Spiralia</taxon>
        <taxon>Lophotrochozoa</taxon>
        <taxon>Mollusca</taxon>
        <taxon>Gastropoda</taxon>
        <taxon>Heterobranchia</taxon>
        <taxon>Euthyneura</taxon>
        <taxon>Panpulmonata</taxon>
        <taxon>Sacoglossa</taxon>
        <taxon>Placobranchoidea</taxon>
        <taxon>Plakobranchidae</taxon>
        <taxon>Elysia</taxon>
    </lineage>
</organism>
<gene>
    <name evidence="2" type="ORF">ElyMa_003337500</name>
</gene>
<keyword evidence="3" id="KW-1185">Reference proteome</keyword>
<proteinExistence type="predicted"/>